<comment type="caution">
    <text evidence="1">The sequence shown here is derived from an EMBL/GenBank/DDBJ whole genome shotgun (WGS) entry which is preliminary data.</text>
</comment>
<keyword evidence="2" id="KW-1185">Reference proteome</keyword>
<gene>
    <name evidence="1" type="ORF">CO666_14060</name>
</gene>
<protein>
    <submittedName>
        <fullName evidence="1">Uncharacterized protein</fullName>
    </submittedName>
</protein>
<reference evidence="1 2" key="1">
    <citation type="submission" date="2017-09" db="EMBL/GenBank/DDBJ databases">
        <title>Comparative genomics of rhizobia isolated from Phaseolus vulgaris in China.</title>
        <authorList>
            <person name="Tong W."/>
        </authorList>
    </citation>
    <scope>NUCLEOTIDE SEQUENCE [LARGE SCALE GENOMIC DNA]</scope>
    <source>
        <strain evidence="1 2">C5</strain>
    </source>
</reference>
<dbReference type="RefSeq" id="WP_097612713.1">
    <property type="nucleotide sequence ID" value="NZ_NWSV01000007.1"/>
</dbReference>
<dbReference type="AlphaFoldDB" id="A0A2A6JCX4"/>
<evidence type="ECO:0000313" key="1">
    <source>
        <dbReference type="EMBL" id="PDT03683.1"/>
    </source>
</evidence>
<sequence length="200" mass="22691">MHFDLDEISDLERMAPDEIEAVKGLVSGLYGPFDEQVIIEGVYFWAERTPQMIYRSENSKYDLAICLPAFQGDNPLARLVHLSHELVHCLTPNGPPSFQATVLEEGLAEHAKIYLARQLFGEEYPDFDFRDMTGGDYLRAFDLVEELVSHEGLEGMRSGVRSLRSRTGLPFARLSAMHLSEQYINTPPALLDELSERFHS</sequence>
<organism evidence="1 2">
    <name type="scientific">Rhizobium chutanense</name>
    <dbReference type="NCBI Taxonomy" id="2035448"/>
    <lineage>
        <taxon>Bacteria</taxon>
        <taxon>Pseudomonadati</taxon>
        <taxon>Pseudomonadota</taxon>
        <taxon>Alphaproteobacteria</taxon>
        <taxon>Hyphomicrobiales</taxon>
        <taxon>Rhizobiaceae</taxon>
        <taxon>Rhizobium/Agrobacterium group</taxon>
        <taxon>Rhizobium</taxon>
    </lineage>
</organism>
<dbReference type="EMBL" id="NWSV01000007">
    <property type="protein sequence ID" value="PDT03683.1"/>
    <property type="molecule type" value="Genomic_DNA"/>
</dbReference>
<accession>A0A2A6JCX4</accession>
<name>A0A2A6JCX4_9HYPH</name>
<evidence type="ECO:0000313" key="2">
    <source>
        <dbReference type="Proteomes" id="UP000220768"/>
    </source>
</evidence>
<proteinExistence type="predicted"/>
<dbReference type="Proteomes" id="UP000220768">
    <property type="component" value="Unassembled WGS sequence"/>
</dbReference>